<dbReference type="EMBL" id="JAFIRA010000044">
    <property type="protein sequence ID" value="MCJ2544037.1"/>
    <property type="molecule type" value="Genomic_DNA"/>
</dbReference>
<feature type="region of interest" description="Disordered" evidence="3">
    <location>
        <begin position="292"/>
        <end position="333"/>
    </location>
</feature>
<proteinExistence type="predicted"/>
<keyword evidence="2" id="KW-0456">Lyase</keyword>
<dbReference type="CDD" id="cd03414">
    <property type="entry name" value="CbiX_SirB_C"/>
    <property type="match status" value="1"/>
</dbReference>
<dbReference type="Proteomes" id="UP000830835">
    <property type="component" value="Unassembled WGS sequence"/>
</dbReference>
<sequence length="349" mass="39300">MFDLLSTAASTPLSPSTPQPLPLLLIGHGSRDPQGRQAFLELAQAYQARTPHRPVIPCFLELTEPSIAQGIQQCIAQGWQEVVALPLLLFGARHNKFDVTVELDRLQALYPQLRIHYSGPLGIRSEILQLLRARLRALLAAQPPGIPDSETVLLFVGRGSSDPEANAETCKLARLLWEGSGFRAVETCFIGITHPRLPMGFERALLWQPRRVIVLPYFLFTGVLVKKIEAAIQEQRLLHPGMDWLGLPELGIVDTILQSLRQLEQEARQGQTQMNCHLCKFRLAVKEWASAQHTHPHDNATHRLRDHGHSPSHSHHNHSHSHSHHGHDPTHADPWAQIEDYHQRAWQVP</sequence>
<organism evidence="4 5">
    <name type="scientific">Thermostichus vulcanus str. 'Rupite'</name>
    <dbReference type="NCBI Taxonomy" id="2813851"/>
    <lineage>
        <taxon>Bacteria</taxon>
        <taxon>Bacillati</taxon>
        <taxon>Cyanobacteriota</taxon>
        <taxon>Cyanophyceae</taxon>
        <taxon>Thermostichales</taxon>
        <taxon>Thermostichaceae</taxon>
        <taxon>Thermostichus</taxon>
    </lineage>
</organism>
<dbReference type="Gene3D" id="3.40.50.1400">
    <property type="match status" value="2"/>
</dbReference>
<dbReference type="Pfam" id="PF01903">
    <property type="entry name" value="CbiX"/>
    <property type="match status" value="2"/>
</dbReference>
<name>A0ABT0CE29_THEVL</name>
<evidence type="ECO:0000313" key="4">
    <source>
        <dbReference type="EMBL" id="MCJ2544037.1"/>
    </source>
</evidence>
<dbReference type="CDD" id="cd03416">
    <property type="entry name" value="CbiX_SirB_N"/>
    <property type="match status" value="1"/>
</dbReference>
<evidence type="ECO:0000256" key="1">
    <source>
        <dbReference type="ARBA" id="ARBA00022723"/>
    </source>
</evidence>
<reference evidence="4" key="1">
    <citation type="submission" date="2021-02" db="EMBL/GenBank/DDBJ databases">
        <title>The CRISPR/cas machinery reduction and long-range gene transfer in the hot spring cyanobacterium Synechococcus.</title>
        <authorList>
            <person name="Dvorak P."/>
            <person name="Jahodarova E."/>
            <person name="Hasler P."/>
            <person name="Poulickova A."/>
        </authorList>
    </citation>
    <scope>NUCLEOTIDE SEQUENCE</scope>
    <source>
        <strain evidence="4">Rupite</strain>
    </source>
</reference>
<keyword evidence="1" id="KW-0479">Metal-binding</keyword>
<comment type="caution">
    <text evidence="4">The sequence shown here is derived from an EMBL/GenBank/DDBJ whole genome shotgun (WGS) entry which is preliminary data.</text>
</comment>
<keyword evidence="5" id="KW-1185">Reference proteome</keyword>
<dbReference type="PANTHER" id="PTHR33542">
    <property type="entry name" value="SIROHYDROCHLORIN FERROCHELATASE, CHLOROPLASTIC"/>
    <property type="match status" value="1"/>
</dbReference>
<accession>A0ABT0CE29</accession>
<evidence type="ECO:0000256" key="2">
    <source>
        <dbReference type="ARBA" id="ARBA00023239"/>
    </source>
</evidence>
<dbReference type="RefSeq" id="WP_244352174.1">
    <property type="nucleotide sequence ID" value="NZ_JAFIRA010000044.1"/>
</dbReference>
<dbReference type="InterPro" id="IPR050963">
    <property type="entry name" value="Sirohydro_Cobaltochel/CbiX"/>
</dbReference>
<dbReference type="PANTHER" id="PTHR33542:SF3">
    <property type="entry name" value="SIROHYDROCHLORIN FERROCHELATASE, CHLOROPLASTIC"/>
    <property type="match status" value="1"/>
</dbReference>
<gene>
    <name evidence="4" type="ORF">JX360_14180</name>
</gene>
<dbReference type="InterPro" id="IPR002762">
    <property type="entry name" value="CbiX-like"/>
</dbReference>
<feature type="compositionally biased region" description="Basic and acidic residues" evidence="3">
    <location>
        <begin position="295"/>
        <end position="309"/>
    </location>
</feature>
<evidence type="ECO:0000256" key="3">
    <source>
        <dbReference type="SAM" id="MobiDB-lite"/>
    </source>
</evidence>
<evidence type="ECO:0000313" key="5">
    <source>
        <dbReference type="Proteomes" id="UP000830835"/>
    </source>
</evidence>
<protein>
    <submittedName>
        <fullName evidence="4">Sirohydrochlorin chelatase</fullName>
    </submittedName>
</protein>
<feature type="compositionally biased region" description="Basic residues" evidence="3">
    <location>
        <begin position="310"/>
        <end position="325"/>
    </location>
</feature>
<dbReference type="SUPFAM" id="SSF53800">
    <property type="entry name" value="Chelatase"/>
    <property type="match status" value="1"/>
</dbReference>